<dbReference type="OrthoDB" id="9796523at2"/>
<sequence length="226" mass="25796">MAPKRKVPKSKSLRRRPPERTPKYEIYIFSEGSKTEVDYFEKFQKEVEASLVTLIIRGGQGDPQHLVKNAIEKKAELDTLSKRNRDSFSKRFQVWAVFDKDEHMHYDAAIMSAEGAGIHVARSNPCFELWGLLLLRAHAAPTTRFELQRILKTEMVGYDHDLNPHFVEGRTKDNYREAIDRADELLSMHVNAGSPYGNPCTTVHTLVHKIAAKGSTPLLRTLQRSP</sequence>
<dbReference type="Pfam" id="PF13707">
    <property type="entry name" value="RloB"/>
    <property type="match status" value="1"/>
</dbReference>
<gene>
    <name evidence="1" type="ORF">CWI75_14755</name>
</gene>
<organism evidence="1 2">
    <name type="scientific">Kineobactrum sediminis</name>
    <dbReference type="NCBI Taxonomy" id="1905677"/>
    <lineage>
        <taxon>Bacteria</taxon>
        <taxon>Pseudomonadati</taxon>
        <taxon>Pseudomonadota</taxon>
        <taxon>Gammaproteobacteria</taxon>
        <taxon>Cellvibrionales</taxon>
        <taxon>Halieaceae</taxon>
        <taxon>Kineobactrum</taxon>
    </lineage>
</organism>
<protein>
    <recommendedName>
        <fullName evidence="3">RloB domain-containing protein</fullName>
    </recommendedName>
</protein>
<comment type="caution">
    <text evidence="1">The sequence shown here is derived from an EMBL/GenBank/DDBJ whole genome shotgun (WGS) entry which is preliminary data.</text>
</comment>
<reference evidence="2" key="1">
    <citation type="submission" date="2017-11" db="EMBL/GenBank/DDBJ databases">
        <title>The draft genome sequence of Chromatocurvus sp. F02.</title>
        <authorList>
            <person name="Du Z.-J."/>
            <person name="Chang Y.-Q."/>
        </authorList>
    </citation>
    <scope>NUCLEOTIDE SEQUENCE [LARGE SCALE GENOMIC DNA]</scope>
    <source>
        <strain evidence="2">F02</strain>
    </source>
</reference>
<dbReference type="EMBL" id="PKLZ01000011">
    <property type="protein sequence ID" value="PLW81716.1"/>
    <property type="molecule type" value="Genomic_DNA"/>
</dbReference>
<dbReference type="RefSeq" id="WP_101522280.1">
    <property type="nucleotide sequence ID" value="NZ_PKLZ01000011.1"/>
</dbReference>
<keyword evidence="2" id="KW-1185">Reference proteome</keyword>
<proteinExistence type="predicted"/>
<accession>A0A2N5XZZ9</accession>
<evidence type="ECO:0000313" key="1">
    <source>
        <dbReference type="EMBL" id="PLW81716.1"/>
    </source>
</evidence>
<dbReference type="AlphaFoldDB" id="A0A2N5XZZ9"/>
<dbReference type="InterPro" id="IPR025591">
    <property type="entry name" value="RloB"/>
</dbReference>
<evidence type="ECO:0000313" key="2">
    <source>
        <dbReference type="Proteomes" id="UP000234845"/>
    </source>
</evidence>
<name>A0A2N5XZZ9_9GAMM</name>
<evidence type="ECO:0008006" key="3">
    <source>
        <dbReference type="Google" id="ProtNLM"/>
    </source>
</evidence>
<dbReference type="Proteomes" id="UP000234845">
    <property type="component" value="Unassembled WGS sequence"/>
</dbReference>